<dbReference type="Proteomes" id="UP000828390">
    <property type="component" value="Unassembled WGS sequence"/>
</dbReference>
<dbReference type="AlphaFoldDB" id="A0A9D4FZI3"/>
<dbReference type="Gene3D" id="2.40.50.730">
    <property type="match status" value="1"/>
</dbReference>
<comment type="caution">
    <text evidence="1">The sequence shown here is derived from an EMBL/GenBank/DDBJ whole genome shotgun (WGS) entry which is preliminary data.</text>
</comment>
<organism evidence="1 2">
    <name type="scientific">Dreissena polymorpha</name>
    <name type="common">Zebra mussel</name>
    <name type="synonym">Mytilus polymorpha</name>
    <dbReference type="NCBI Taxonomy" id="45954"/>
    <lineage>
        <taxon>Eukaryota</taxon>
        <taxon>Metazoa</taxon>
        <taxon>Spiralia</taxon>
        <taxon>Lophotrochozoa</taxon>
        <taxon>Mollusca</taxon>
        <taxon>Bivalvia</taxon>
        <taxon>Autobranchia</taxon>
        <taxon>Heteroconchia</taxon>
        <taxon>Euheterodonta</taxon>
        <taxon>Imparidentia</taxon>
        <taxon>Neoheterodontei</taxon>
        <taxon>Myida</taxon>
        <taxon>Dreissenoidea</taxon>
        <taxon>Dreissenidae</taxon>
        <taxon>Dreissena</taxon>
    </lineage>
</organism>
<evidence type="ECO:0000313" key="1">
    <source>
        <dbReference type="EMBL" id="KAH3804812.1"/>
    </source>
</evidence>
<name>A0A9D4FZI3_DREPO</name>
<accession>A0A9D4FZI3</accession>
<sequence>MPANQSELSTDVEVDSSQIPLVTNEQGEKILRVYWLDAFEDQYKNPGVVYPGLFRSILGKRHTEILMS</sequence>
<protein>
    <submittedName>
        <fullName evidence="1">Uncharacterized protein</fullName>
    </submittedName>
</protein>
<evidence type="ECO:0000313" key="2">
    <source>
        <dbReference type="Proteomes" id="UP000828390"/>
    </source>
</evidence>
<keyword evidence="2" id="KW-1185">Reference proteome</keyword>
<gene>
    <name evidence="1" type="ORF">DPMN_133102</name>
</gene>
<proteinExistence type="predicted"/>
<reference evidence="1" key="2">
    <citation type="submission" date="2020-11" db="EMBL/GenBank/DDBJ databases">
        <authorList>
            <person name="McCartney M.A."/>
            <person name="Auch B."/>
            <person name="Kono T."/>
            <person name="Mallez S."/>
            <person name="Becker A."/>
            <person name="Gohl D.M."/>
            <person name="Silverstein K.A.T."/>
            <person name="Koren S."/>
            <person name="Bechman K.B."/>
            <person name="Herman A."/>
            <person name="Abrahante J.E."/>
            <person name="Garbe J."/>
        </authorList>
    </citation>
    <scope>NUCLEOTIDE SEQUENCE</scope>
    <source>
        <strain evidence="1">Duluth1</strain>
        <tissue evidence="1">Whole animal</tissue>
    </source>
</reference>
<dbReference type="EMBL" id="JAIWYP010000006">
    <property type="protein sequence ID" value="KAH3804812.1"/>
    <property type="molecule type" value="Genomic_DNA"/>
</dbReference>
<reference evidence="1" key="1">
    <citation type="journal article" date="2019" name="bioRxiv">
        <title>The Genome of the Zebra Mussel, Dreissena polymorpha: A Resource for Invasive Species Research.</title>
        <authorList>
            <person name="McCartney M.A."/>
            <person name="Auch B."/>
            <person name="Kono T."/>
            <person name="Mallez S."/>
            <person name="Zhang Y."/>
            <person name="Obille A."/>
            <person name="Becker A."/>
            <person name="Abrahante J.E."/>
            <person name="Garbe J."/>
            <person name="Badalamenti J.P."/>
            <person name="Herman A."/>
            <person name="Mangelson H."/>
            <person name="Liachko I."/>
            <person name="Sullivan S."/>
            <person name="Sone E.D."/>
            <person name="Koren S."/>
            <person name="Silverstein K.A.T."/>
            <person name="Beckman K.B."/>
            <person name="Gohl D.M."/>
        </authorList>
    </citation>
    <scope>NUCLEOTIDE SEQUENCE</scope>
    <source>
        <strain evidence="1">Duluth1</strain>
        <tissue evidence="1">Whole animal</tissue>
    </source>
</reference>